<gene>
    <name evidence="2" type="ORF">ACFQWG_00450</name>
</gene>
<keyword evidence="1" id="KW-0732">Signal</keyword>
<dbReference type="RefSeq" id="WP_380971143.1">
    <property type="nucleotide sequence ID" value="NZ_JBHTEF010000001.1"/>
</dbReference>
<evidence type="ECO:0000313" key="3">
    <source>
        <dbReference type="Proteomes" id="UP001596527"/>
    </source>
</evidence>
<proteinExistence type="predicted"/>
<comment type="caution">
    <text evidence="2">The sequence shown here is derived from an EMBL/GenBank/DDBJ whole genome shotgun (WGS) entry which is preliminary data.</text>
</comment>
<dbReference type="Proteomes" id="UP001596527">
    <property type="component" value="Unassembled WGS sequence"/>
</dbReference>
<reference evidence="3" key="1">
    <citation type="journal article" date="2019" name="Int. J. Syst. Evol. Microbiol.">
        <title>The Global Catalogue of Microorganisms (GCM) 10K type strain sequencing project: providing services to taxonomists for standard genome sequencing and annotation.</title>
        <authorList>
            <consortium name="The Broad Institute Genomics Platform"/>
            <consortium name="The Broad Institute Genome Sequencing Center for Infectious Disease"/>
            <person name="Wu L."/>
            <person name="Ma J."/>
        </authorList>
    </citation>
    <scope>NUCLEOTIDE SEQUENCE [LARGE SCALE GENOMIC DNA]</scope>
    <source>
        <strain evidence="3">CCUG 56698</strain>
    </source>
</reference>
<dbReference type="EMBL" id="JBHTEF010000001">
    <property type="protein sequence ID" value="MFC7579705.1"/>
    <property type="molecule type" value="Genomic_DNA"/>
</dbReference>
<evidence type="ECO:0000313" key="2">
    <source>
        <dbReference type="EMBL" id="MFC7579705.1"/>
    </source>
</evidence>
<evidence type="ECO:0000256" key="1">
    <source>
        <dbReference type="SAM" id="SignalP"/>
    </source>
</evidence>
<accession>A0ABW2SIM3</accession>
<feature type="signal peptide" evidence="1">
    <location>
        <begin position="1"/>
        <end position="21"/>
    </location>
</feature>
<keyword evidence="3" id="KW-1185">Reference proteome</keyword>
<sequence length="232" mass="22578">MRTAGRLLAAALALAAVLAGADRLVAHELEAGIARGLASTRGVISGEAAGLGDVEVAVEGFPVLTQLAGGSLEELDVGIPAYAVTSGDVAVTLHDVTAELGDVSTGLPRVAGSVRASGVLTEEELAAAATRAGLPGTVSITPDGISLSGEALGMGASASLALSIGEGGRGLLLTPVSVRLDDRELPTGAAGADALPAVTIPLDALPAGVVLQKVTPSQGRLSVTLTGADVGL</sequence>
<dbReference type="InterPro" id="IPR021373">
    <property type="entry name" value="DUF2993"/>
</dbReference>
<organism evidence="2 3">
    <name type="scientific">Schaalia naturae</name>
    <dbReference type="NCBI Taxonomy" id="635203"/>
    <lineage>
        <taxon>Bacteria</taxon>
        <taxon>Bacillati</taxon>
        <taxon>Actinomycetota</taxon>
        <taxon>Actinomycetes</taxon>
        <taxon>Actinomycetales</taxon>
        <taxon>Actinomycetaceae</taxon>
        <taxon>Schaalia</taxon>
    </lineage>
</organism>
<dbReference type="Pfam" id="PF11209">
    <property type="entry name" value="LmeA"/>
    <property type="match status" value="1"/>
</dbReference>
<protein>
    <submittedName>
        <fullName evidence="2">DUF2993 domain-containing protein</fullName>
    </submittedName>
</protein>
<feature type="chain" id="PRO_5047462040" evidence="1">
    <location>
        <begin position="22"/>
        <end position="232"/>
    </location>
</feature>
<name>A0ABW2SIM3_9ACTO</name>